<dbReference type="InterPro" id="IPR051678">
    <property type="entry name" value="AGP_Transferase"/>
</dbReference>
<feature type="region of interest" description="Disordered" evidence="1">
    <location>
        <begin position="247"/>
        <end position="273"/>
    </location>
</feature>
<dbReference type="Gene3D" id="3.90.1200.10">
    <property type="match status" value="1"/>
</dbReference>
<dbReference type="OrthoDB" id="10003767at2759"/>
<accession>S3C4F8</accession>
<proteinExistence type="predicted"/>
<feature type="compositionally biased region" description="Polar residues" evidence="1">
    <location>
        <begin position="249"/>
        <end position="258"/>
    </location>
</feature>
<dbReference type="GO" id="GO:0016301">
    <property type="term" value="F:kinase activity"/>
    <property type="evidence" value="ECO:0007669"/>
    <property type="project" value="UniProtKB-KW"/>
</dbReference>
<dbReference type="HOGENOM" id="CLU_027206_0_0_1"/>
<name>S3C4F8_OPHP1</name>
<dbReference type="PANTHER" id="PTHR21310:SF51">
    <property type="entry name" value="AMINOGLYCOSIDE PHOSPHOTRANSFERASE DOMAIN-CONTAINING PROTEIN"/>
    <property type="match status" value="1"/>
</dbReference>
<keyword evidence="2" id="KW-0808">Transferase</keyword>
<dbReference type="InterPro" id="IPR011009">
    <property type="entry name" value="Kinase-like_dom_sf"/>
</dbReference>
<evidence type="ECO:0000313" key="2">
    <source>
        <dbReference type="EMBL" id="EPE08404.1"/>
    </source>
</evidence>
<protein>
    <submittedName>
        <fullName evidence="2">Serine threonine protein kinase</fullName>
    </submittedName>
</protein>
<dbReference type="AlphaFoldDB" id="S3C4F8"/>
<sequence length="592" mass="65762">MKASTPHGARSSAATPHNVLDRFGFVLAVVTENALLELAQRLLALDDSIDWGPNPQLSVGEYNYGAFHILFPILVDGISKWLIKVPRNGVAGKWDAKSAEAMVSEALTMAYIYHTSRNQPGLRELPIPRVVAYSDTVTNSLSCAYIAISYIDGLPLHSVWYGHRLSPDKFDAATAPKRRSRTLEGLAEVQAQLGQYSYPRGGMLRFAPYPTVDGHTFVVGSPPPRLVEVGAARLPDQEEMLRVAVQANKPASSPANSGDKNRDSANKTNRQPKLLPLMLHRLLAARKGHGIAGASMLRGRSTWLGTGGHADVDEDRGLVSRIHSVPHQESGSMDGNTSSTTETDVIYYTWGPLSDTHAYFTRPLDLHPPTHPYQKGVHKLLRLLISWIPDTPSSETVNDRFVLAHPDLNMQNIIVAEDGTLLGLIDWDNVSAVPRALGNECYPSFLTRDWDPNVYSWVPAMEDDGYVLDPDSSLMWEDSPQSLREQRVLYLQMLSEMQKKTSPFTAFYRDLCQQSVVVENIFLAAYDPMSRIQIIQKVVSESWKAYEKSTGRDLTHLSSYKLYDLINNGEIEGSVLVELEKAFHELLKSVDG</sequence>
<reference evidence="2 3" key="1">
    <citation type="journal article" date="2013" name="BMC Genomics">
        <title>The genome and transcriptome of the pine saprophyte Ophiostoma piceae, and a comparison with the bark beetle-associated pine pathogen Grosmannia clavigera.</title>
        <authorList>
            <person name="Haridas S."/>
            <person name="Wang Y."/>
            <person name="Lim L."/>
            <person name="Massoumi Alamouti S."/>
            <person name="Jackman S."/>
            <person name="Docking R."/>
            <person name="Robertson G."/>
            <person name="Birol I."/>
            <person name="Bohlmann J."/>
            <person name="Breuil C."/>
        </authorList>
    </citation>
    <scope>NUCLEOTIDE SEQUENCE [LARGE SCALE GENOMIC DNA]</scope>
    <source>
        <strain evidence="2 3">UAMH 11346</strain>
    </source>
</reference>
<dbReference type="EMBL" id="KE148149">
    <property type="protein sequence ID" value="EPE08404.1"/>
    <property type="molecule type" value="Genomic_DNA"/>
</dbReference>
<organism evidence="2 3">
    <name type="scientific">Ophiostoma piceae (strain UAMH 11346)</name>
    <name type="common">Sap stain fungus</name>
    <dbReference type="NCBI Taxonomy" id="1262450"/>
    <lineage>
        <taxon>Eukaryota</taxon>
        <taxon>Fungi</taxon>
        <taxon>Dikarya</taxon>
        <taxon>Ascomycota</taxon>
        <taxon>Pezizomycotina</taxon>
        <taxon>Sordariomycetes</taxon>
        <taxon>Sordariomycetidae</taxon>
        <taxon>Ophiostomatales</taxon>
        <taxon>Ophiostomataceae</taxon>
        <taxon>Ophiostoma</taxon>
    </lineage>
</organism>
<dbReference type="SUPFAM" id="SSF56112">
    <property type="entry name" value="Protein kinase-like (PK-like)"/>
    <property type="match status" value="1"/>
</dbReference>
<dbReference type="VEuPathDB" id="FungiDB:F503_01187"/>
<evidence type="ECO:0000313" key="3">
    <source>
        <dbReference type="Proteomes" id="UP000016923"/>
    </source>
</evidence>
<dbReference type="Proteomes" id="UP000016923">
    <property type="component" value="Unassembled WGS sequence"/>
</dbReference>
<gene>
    <name evidence="2" type="ORF">F503_01187</name>
</gene>
<dbReference type="eggNOG" id="ENOG502SNUF">
    <property type="taxonomic scope" value="Eukaryota"/>
</dbReference>
<keyword evidence="2" id="KW-0418">Kinase</keyword>
<keyword evidence="3" id="KW-1185">Reference proteome</keyword>
<evidence type="ECO:0000256" key="1">
    <source>
        <dbReference type="SAM" id="MobiDB-lite"/>
    </source>
</evidence>
<dbReference type="PANTHER" id="PTHR21310">
    <property type="entry name" value="AMINOGLYCOSIDE PHOSPHOTRANSFERASE-RELATED-RELATED"/>
    <property type="match status" value="1"/>
</dbReference>